<proteinExistence type="inferred from homology"/>
<feature type="signal peptide" evidence="5">
    <location>
        <begin position="1"/>
        <end position="22"/>
    </location>
</feature>
<comment type="subcellular location">
    <subcellularLocation>
        <location evidence="1">Cell envelope</location>
    </subcellularLocation>
</comment>
<feature type="domain" description="Solute-binding protein family 3/N-terminal" evidence="6">
    <location>
        <begin position="110"/>
        <end position="295"/>
    </location>
</feature>
<dbReference type="SMART" id="SM00062">
    <property type="entry name" value="PBPb"/>
    <property type="match status" value="1"/>
</dbReference>
<dbReference type="EMBL" id="DXGE01000024">
    <property type="protein sequence ID" value="HIW85921.1"/>
    <property type="molecule type" value="Genomic_DNA"/>
</dbReference>
<comment type="similarity">
    <text evidence="2 4">Belongs to the bacterial solute-binding protein 3 family.</text>
</comment>
<evidence type="ECO:0000256" key="2">
    <source>
        <dbReference type="ARBA" id="ARBA00010333"/>
    </source>
</evidence>
<evidence type="ECO:0000256" key="1">
    <source>
        <dbReference type="ARBA" id="ARBA00004196"/>
    </source>
</evidence>
<dbReference type="InterPro" id="IPR018313">
    <property type="entry name" value="SBP_3_CS"/>
</dbReference>
<dbReference type="Gene3D" id="3.40.190.10">
    <property type="entry name" value="Periplasmic binding protein-like II"/>
    <property type="match status" value="4"/>
</dbReference>
<dbReference type="PANTHER" id="PTHR35936:SF17">
    <property type="entry name" value="ARGININE-BINDING EXTRACELLULAR PROTEIN ARTP"/>
    <property type="match status" value="1"/>
</dbReference>
<dbReference type="PROSITE" id="PS01039">
    <property type="entry name" value="SBP_BACTERIAL_3"/>
    <property type="match status" value="1"/>
</dbReference>
<evidence type="ECO:0000256" key="3">
    <source>
        <dbReference type="ARBA" id="ARBA00022729"/>
    </source>
</evidence>
<dbReference type="PANTHER" id="PTHR35936">
    <property type="entry name" value="MEMBRANE-BOUND LYTIC MUREIN TRANSGLYCOSYLASE F"/>
    <property type="match status" value="1"/>
</dbReference>
<evidence type="ECO:0000256" key="5">
    <source>
        <dbReference type="SAM" id="SignalP"/>
    </source>
</evidence>
<name>A0A9D1UGP2_9FIRM</name>
<dbReference type="PROSITE" id="PS51257">
    <property type="entry name" value="PROKAR_LIPOPROTEIN"/>
    <property type="match status" value="1"/>
</dbReference>
<comment type="caution">
    <text evidence="7">The sequence shown here is derived from an EMBL/GenBank/DDBJ whole genome shotgun (WGS) entry which is preliminary data.</text>
</comment>
<dbReference type="AlphaFoldDB" id="A0A9D1UGP2"/>
<evidence type="ECO:0000313" key="8">
    <source>
        <dbReference type="Proteomes" id="UP000824205"/>
    </source>
</evidence>
<dbReference type="InterPro" id="IPR001638">
    <property type="entry name" value="Solute-binding_3/MltF_N"/>
</dbReference>
<dbReference type="Pfam" id="PF00497">
    <property type="entry name" value="SBP_bac_3"/>
    <property type="match status" value="1"/>
</dbReference>
<evidence type="ECO:0000313" key="7">
    <source>
        <dbReference type="EMBL" id="HIW85921.1"/>
    </source>
</evidence>
<evidence type="ECO:0000259" key="6">
    <source>
        <dbReference type="SMART" id="SM00062"/>
    </source>
</evidence>
<dbReference type="Proteomes" id="UP000824205">
    <property type="component" value="Unassembled WGS sequence"/>
</dbReference>
<accession>A0A9D1UGP2</accession>
<dbReference type="CDD" id="cd13530">
    <property type="entry name" value="PBP2_peptides_like"/>
    <property type="match status" value="1"/>
</dbReference>
<reference evidence="7" key="2">
    <citation type="submission" date="2021-04" db="EMBL/GenBank/DDBJ databases">
        <authorList>
            <person name="Gilroy R."/>
        </authorList>
    </citation>
    <scope>NUCLEOTIDE SEQUENCE</scope>
    <source>
        <strain evidence="7">421</strain>
    </source>
</reference>
<organism evidence="7 8">
    <name type="scientific">Candidatus Eubacterium faecipullorum</name>
    <dbReference type="NCBI Taxonomy" id="2838571"/>
    <lineage>
        <taxon>Bacteria</taxon>
        <taxon>Bacillati</taxon>
        <taxon>Bacillota</taxon>
        <taxon>Clostridia</taxon>
        <taxon>Eubacteriales</taxon>
        <taxon>Eubacteriaceae</taxon>
        <taxon>Eubacterium</taxon>
    </lineage>
</organism>
<protein>
    <submittedName>
        <fullName evidence="7">Transporter substrate-binding domain-containing protein</fullName>
    </submittedName>
</protein>
<evidence type="ECO:0000256" key="4">
    <source>
        <dbReference type="RuleBase" id="RU003744"/>
    </source>
</evidence>
<dbReference type="SUPFAM" id="SSF53850">
    <property type="entry name" value="Periplasmic binding protein-like II"/>
    <property type="match status" value="2"/>
</dbReference>
<dbReference type="GO" id="GO:0030313">
    <property type="term" value="C:cell envelope"/>
    <property type="evidence" value="ECO:0007669"/>
    <property type="project" value="UniProtKB-SubCell"/>
</dbReference>
<keyword evidence="3 5" id="KW-0732">Signal</keyword>
<feature type="chain" id="PRO_5038383885" evidence="5">
    <location>
        <begin position="23"/>
        <end position="295"/>
    </location>
</feature>
<gene>
    <name evidence="7" type="ORF">IAA48_05440</name>
</gene>
<sequence>MKKVLKIMSVLLAVAVVAVSFAACSDSTDDASNTNGGADTQAVKVIDINLSDEEYAFGVDKNQPELMEEANALIAEIKADGTLDEICNRYFGGGTPVGVTSAALDTSKDQLVVATNAEFEPFEYKSGDTFYGIDMEIAQLLADRLGKELVIQDMNFDAVVLSVQQQQCDIAMAGLTVSEERAQQVDFTESYYEASQKLIVRGDDTTFDACTDKASVDAILNGLDSSVKIGGQNGTTGQSYVQGSEDLGFAGLQAQFVGYQSGSLAVNDLINGNVDYVIIDAAPAEAIVSSINAVN</sequence>
<reference evidence="7" key="1">
    <citation type="journal article" date="2021" name="PeerJ">
        <title>Extensive microbial diversity within the chicken gut microbiome revealed by metagenomics and culture.</title>
        <authorList>
            <person name="Gilroy R."/>
            <person name="Ravi A."/>
            <person name="Getino M."/>
            <person name="Pursley I."/>
            <person name="Horton D.L."/>
            <person name="Alikhan N.F."/>
            <person name="Baker D."/>
            <person name="Gharbi K."/>
            <person name="Hall N."/>
            <person name="Watson M."/>
            <person name="Adriaenssens E.M."/>
            <person name="Foster-Nyarko E."/>
            <person name="Jarju S."/>
            <person name="Secka A."/>
            <person name="Antonio M."/>
            <person name="Oren A."/>
            <person name="Chaudhuri R.R."/>
            <person name="La Ragione R."/>
            <person name="Hildebrand F."/>
            <person name="Pallen M.J."/>
        </authorList>
    </citation>
    <scope>NUCLEOTIDE SEQUENCE</scope>
    <source>
        <strain evidence="7">421</strain>
    </source>
</reference>